<dbReference type="GO" id="GO:0004803">
    <property type="term" value="F:transposase activity"/>
    <property type="evidence" value="ECO:0007669"/>
    <property type="project" value="InterPro"/>
</dbReference>
<dbReference type="InterPro" id="IPR002525">
    <property type="entry name" value="Transp_IS110-like_N"/>
</dbReference>
<dbReference type="GO" id="GO:0003677">
    <property type="term" value="F:DNA binding"/>
    <property type="evidence" value="ECO:0007669"/>
    <property type="project" value="InterPro"/>
</dbReference>
<geneLocation type="plasmid" evidence="2">
    <name>pGTC3</name>
</geneLocation>
<feature type="domain" description="Transposase IS110-like N-terminal" evidence="1">
    <location>
        <begin position="4"/>
        <end position="71"/>
    </location>
</feature>
<proteinExistence type="predicted"/>
<dbReference type="GO" id="GO:0006313">
    <property type="term" value="P:DNA transposition"/>
    <property type="evidence" value="ECO:0007669"/>
    <property type="project" value="InterPro"/>
</dbReference>
<reference evidence="2" key="1">
    <citation type="submission" date="2016-12" db="EMBL/GenBank/DDBJ databases">
        <title>Characterization of a Plasmid Isolated from Enterococcus faecalis found in the Fecal Material of a Blue Whale.</title>
        <authorList>
            <person name="McLaughlin R."/>
        </authorList>
    </citation>
    <scope>NUCLEOTIDE SEQUENCE</scope>
    <source>
        <strain evidence="2">3</strain>
        <plasmid evidence="2">pGTC3</plasmid>
    </source>
</reference>
<name>A0A1W6QXG7_ENTFL</name>
<organism evidence="2">
    <name type="scientific">Enterococcus faecalis</name>
    <name type="common">Streptococcus faecalis</name>
    <dbReference type="NCBI Taxonomy" id="1351"/>
    <lineage>
        <taxon>Bacteria</taxon>
        <taxon>Bacillati</taxon>
        <taxon>Bacillota</taxon>
        <taxon>Bacilli</taxon>
        <taxon>Lactobacillales</taxon>
        <taxon>Enterococcaceae</taxon>
        <taxon>Enterococcus</taxon>
    </lineage>
</organism>
<dbReference type="EMBL" id="KY303941">
    <property type="protein sequence ID" value="ARO46176.1"/>
    <property type="molecule type" value="Genomic_DNA"/>
</dbReference>
<evidence type="ECO:0000313" key="2">
    <source>
        <dbReference type="EMBL" id="ARO46176.1"/>
    </source>
</evidence>
<sequence length="78" mass="8797">MLYVGIDVAKYKHDIAVIDSEGTIFVKHLQISNDREGFTKLQATLTNLQKTTGDKLQIALEDTGHYCFNLLLISMIIK</sequence>
<keyword evidence="2" id="KW-0614">Plasmid</keyword>
<dbReference type="AlphaFoldDB" id="A0A1W6QXG7"/>
<dbReference type="RefSeq" id="WP_236918946.1">
    <property type="nucleotide sequence ID" value="NZ_KY303941.1"/>
</dbReference>
<dbReference type="Pfam" id="PF01548">
    <property type="entry name" value="DEDD_Tnp_IS110"/>
    <property type="match status" value="1"/>
</dbReference>
<accession>A0A1W6QXG7</accession>
<evidence type="ECO:0000259" key="1">
    <source>
        <dbReference type="Pfam" id="PF01548"/>
    </source>
</evidence>
<protein>
    <recommendedName>
        <fullName evidence="1">Transposase IS110-like N-terminal domain-containing protein</fullName>
    </recommendedName>
</protein>